<sequence>MIETSRDWSDKLSFALWAYRTSFRTSTGATPYSLIPEADWAQARFDQLNLLDERKLRAADHVRAYQRKMAHTFKKRVKPKPLHIGDLVLRVIRGLIKDPRGKFKPSWSGPYFIKELIPDDVAWLMDLDGNQFSELTNVDQLKSGASLDPFSQTLTPWHQMIPCHPIPDLLYIQCYTGAYIRFRQDLQIFTELHAYPHLRDISIDLHDHPQLRDARWADDLTSFCLDSLVKPFLRHSVSRFDYPNSLVEHHARPMESLSDPSSGLRFAAACHTAAYFPLIFSLQFSVQSHHSFTVYDIQSHHVTLSVRRSEPLLQFCEFRATIISQFQRSEPPLLSFGVQSHHYHFSFNVQTRILSFRSSELPSLFSFGIQNHHRVFSLTFKVIIITSQFQHSEPSLSLSVSAFKAIIVAFQFRHSEPSSV</sequence>
<dbReference type="PANTHER" id="PTHR48475">
    <property type="entry name" value="RIBONUCLEASE H"/>
    <property type="match status" value="1"/>
</dbReference>
<dbReference type="EMBL" id="QGNW01000820">
    <property type="protein sequence ID" value="RVW61638.1"/>
    <property type="molecule type" value="Genomic_DNA"/>
</dbReference>
<dbReference type="Proteomes" id="UP000288805">
    <property type="component" value="Unassembled WGS sequence"/>
</dbReference>
<dbReference type="InterPro" id="IPR036397">
    <property type="entry name" value="RNaseH_sf"/>
</dbReference>
<evidence type="ECO:0000313" key="2">
    <source>
        <dbReference type="Proteomes" id="UP000288805"/>
    </source>
</evidence>
<organism evidence="1 2">
    <name type="scientific">Vitis vinifera</name>
    <name type="common">Grape</name>
    <dbReference type="NCBI Taxonomy" id="29760"/>
    <lineage>
        <taxon>Eukaryota</taxon>
        <taxon>Viridiplantae</taxon>
        <taxon>Streptophyta</taxon>
        <taxon>Embryophyta</taxon>
        <taxon>Tracheophyta</taxon>
        <taxon>Spermatophyta</taxon>
        <taxon>Magnoliopsida</taxon>
        <taxon>eudicotyledons</taxon>
        <taxon>Gunneridae</taxon>
        <taxon>Pentapetalae</taxon>
        <taxon>rosids</taxon>
        <taxon>Vitales</taxon>
        <taxon>Vitaceae</taxon>
        <taxon>Viteae</taxon>
        <taxon>Vitis</taxon>
    </lineage>
</organism>
<comment type="caution">
    <text evidence="1">The sequence shown here is derived from an EMBL/GenBank/DDBJ whole genome shotgun (WGS) entry which is preliminary data.</text>
</comment>
<dbReference type="PANTHER" id="PTHR48475:SF1">
    <property type="entry name" value="RNASE H TYPE-1 DOMAIN-CONTAINING PROTEIN"/>
    <property type="match status" value="1"/>
</dbReference>
<accession>A0A438FNW2</accession>
<dbReference type="AlphaFoldDB" id="A0A438FNW2"/>
<name>A0A438FNW2_VITVI</name>
<reference evidence="1 2" key="1">
    <citation type="journal article" date="2018" name="PLoS Genet.">
        <title>Population sequencing reveals clonal diversity and ancestral inbreeding in the grapevine cultivar Chardonnay.</title>
        <authorList>
            <person name="Roach M.J."/>
            <person name="Johnson D.L."/>
            <person name="Bohlmann J."/>
            <person name="van Vuuren H.J."/>
            <person name="Jones S.J."/>
            <person name="Pretorius I.S."/>
            <person name="Schmidt S.A."/>
            <person name="Borneman A.R."/>
        </authorList>
    </citation>
    <scope>NUCLEOTIDE SEQUENCE [LARGE SCALE GENOMIC DNA]</scope>
    <source>
        <strain evidence="2">cv. Chardonnay</strain>
        <tissue evidence="1">Leaf</tissue>
    </source>
</reference>
<dbReference type="GO" id="GO:0003676">
    <property type="term" value="F:nucleic acid binding"/>
    <property type="evidence" value="ECO:0007669"/>
    <property type="project" value="InterPro"/>
</dbReference>
<gene>
    <name evidence="1" type="ORF">CK203_066186</name>
</gene>
<dbReference type="Gene3D" id="3.30.420.10">
    <property type="entry name" value="Ribonuclease H-like superfamily/Ribonuclease H"/>
    <property type="match status" value="1"/>
</dbReference>
<evidence type="ECO:0000313" key="1">
    <source>
        <dbReference type="EMBL" id="RVW61638.1"/>
    </source>
</evidence>
<proteinExistence type="predicted"/>
<protein>
    <submittedName>
        <fullName evidence="1">Uncharacterized protein</fullName>
    </submittedName>
</protein>